<dbReference type="STRING" id="1408163.A0A0F4YHA5"/>
<protein>
    <submittedName>
        <fullName evidence="3">Cytochrome P450 monooxygenase</fullName>
    </submittedName>
</protein>
<dbReference type="PANTHER" id="PTHR24305">
    <property type="entry name" value="CYTOCHROME P450"/>
    <property type="match status" value="1"/>
</dbReference>
<keyword evidence="1" id="KW-0408">Iron</keyword>
<organism evidence="3 4">
    <name type="scientific">Rasamsonia emersonii (strain ATCC 16479 / CBS 393.64 / IMI 116815)</name>
    <dbReference type="NCBI Taxonomy" id="1408163"/>
    <lineage>
        <taxon>Eukaryota</taxon>
        <taxon>Fungi</taxon>
        <taxon>Dikarya</taxon>
        <taxon>Ascomycota</taxon>
        <taxon>Pezizomycotina</taxon>
        <taxon>Eurotiomycetes</taxon>
        <taxon>Eurotiomycetidae</taxon>
        <taxon>Eurotiales</taxon>
        <taxon>Trichocomaceae</taxon>
        <taxon>Rasamsonia</taxon>
    </lineage>
</organism>
<accession>A0A0F4YHA5</accession>
<evidence type="ECO:0000256" key="1">
    <source>
        <dbReference type="PIRSR" id="PIRSR602401-1"/>
    </source>
</evidence>
<keyword evidence="2" id="KW-1133">Transmembrane helix</keyword>
<dbReference type="GO" id="GO:0005506">
    <property type="term" value="F:iron ion binding"/>
    <property type="evidence" value="ECO:0007669"/>
    <property type="project" value="InterPro"/>
</dbReference>
<reference evidence="3 4" key="1">
    <citation type="submission" date="2015-04" db="EMBL/GenBank/DDBJ databases">
        <authorList>
            <person name="Heijne W.H."/>
            <person name="Fedorova N.D."/>
            <person name="Nierman W.C."/>
            <person name="Vollebregt A.W."/>
            <person name="Zhao Z."/>
            <person name="Wu L."/>
            <person name="Kumar M."/>
            <person name="Stam H."/>
            <person name="van den Berg M.A."/>
            <person name="Pel H.J."/>
        </authorList>
    </citation>
    <scope>NUCLEOTIDE SEQUENCE [LARGE SCALE GENOMIC DNA]</scope>
    <source>
        <strain evidence="3 4">CBS 393.64</strain>
    </source>
</reference>
<feature type="transmembrane region" description="Helical" evidence="2">
    <location>
        <begin position="30"/>
        <end position="51"/>
    </location>
</feature>
<keyword evidence="3" id="KW-0503">Monooxygenase</keyword>
<proteinExistence type="predicted"/>
<name>A0A0F4YHA5_RASE3</name>
<sequence length="537" mass="59707">MAPWNLLAVSAAVLLVAVKPEYALLHSYAVTAAVFLAVTGLARFVYSAILYPEFLSPIKHLPTPPGRSWIKGNTQSVFLESPGQLAAKWIQTVPNNGLIRYYTVGNLERVLVTSPKALSEVLVTRGYEFPKTELARLQLARLTGNGLLLAEGDEHKTQRKSLMPAFSYRHIKDLYPVFWAKGIEMIKEIEKELPSQDNIVEVRNWAGRTMLDILGLAGLGYDIGSIQDPDNELSRTYRDLVTEPSPWMKFIMLLGIFFIGPRLVMKLPLKRNRDFRAGAEYIRTVARQIIREKKAQIESNDKASRDVDILTAALTSGTFSEENLVDQMMTFLAAGHETTASALQWSVYVLCKHPEMQQRLRDEVRANLPPISVEDPAPVTAAAVDSLPYLNAFCNEVLRFYPPVPLTVRAVTRDTTIQGSRIPEGTILVIAPEATNRDPELWGPDADKFKPERWLGPGRANSGGASSNYSFLTFLHGPRSCIGQGFARSELACVVAALVGRFQMELKDPDAELRVRSTVTQAPLDGVISRFKVVEGW</sequence>
<dbReference type="Pfam" id="PF00067">
    <property type="entry name" value="p450"/>
    <property type="match status" value="1"/>
</dbReference>
<comment type="caution">
    <text evidence="3">The sequence shown here is derived from an EMBL/GenBank/DDBJ whole genome shotgun (WGS) entry which is preliminary data.</text>
</comment>
<dbReference type="InterPro" id="IPR050121">
    <property type="entry name" value="Cytochrome_P450_monoxygenase"/>
</dbReference>
<dbReference type="CDD" id="cd11069">
    <property type="entry name" value="CYP_FUM15-like"/>
    <property type="match status" value="1"/>
</dbReference>
<comment type="cofactor">
    <cofactor evidence="1">
        <name>heme</name>
        <dbReference type="ChEBI" id="CHEBI:30413"/>
    </cofactor>
</comment>
<dbReference type="Proteomes" id="UP000053958">
    <property type="component" value="Unassembled WGS sequence"/>
</dbReference>
<keyword evidence="1" id="KW-0479">Metal-binding</keyword>
<dbReference type="RefSeq" id="XP_013324239.1">
    <property type="nucleotide sequence ID" value="XM_013468785.1"/>
</dbReference>
<evidence type="ECO:0000313" key="3">
    <source>
        <dbReference type="EMBL" id="KKA17627.1"/>
    </source>
</evidence>
<evidence type="ECO:0000313" key="4">
    <source>
        <dbReference type="Proteomes" id="UP000053958"/>
    </source>
</evidence>
<dbReference type="AlphaFoldDB" id="A0A0F4YHA5"/>
<keyword evidence="3" id="KW-0560">Oxidoreductase</keyword>
<feature type="binding site" description="axial binding residue" evidence="1">
    <location>
        <position position="481"/>
    </location>
    <ligand>
        <name>heme</name>
        <dbReference type="ChEBI" id="CHEBI:30413"/>
    </ligand>
    <ligandPart>
        <name>Fe</name>
        <dbReference type="ChEBI" id="CHEBI:18248"/>
    </ligandPart>
</feature>
<evidence type="ECO:0000256" key="2">
    <source>
        <dbReference type="SAM" id="Phobius"/>
    </source>
</evidence>
<dbReference type="OrthoDB" id="1470350at2759"/>
<dbReference type="GO" id="GO:0016705">
    <property type="term" value="F:oxidoreductase activity, acting on paired donors, with incorporation or reduction of molecular oxygen"/>
    <property type="evidence" value="ECO:0007669"/>
    <property type="project" value="InterPro"/>
</dbReference>
<gene>
    <name evidence="3" type="ORF">T310_8433</name>
</gene>
<dbReference type="GO" id="GO:0020037">
    <property type="term" value="F:heme binding"/>
    <property type="evidence" value="ECO:0007669"/>
    <property type="project" value="InterPro"/>
</dbReference>
<keyword evidence="2" id="KW-0812">Transmembrane</keyword>
<dbReference type="GeneID" id="25320693"/>
<dbReference type="PRINTS" id="PR00463">
    <property type="entry name" value="EP450I"/>
</dbReference>
<dbReference type="Gene3D" id="1.10.630.10">
    <property type="entry name" value="Cytochrome P450"/>
    <property type="match status" value="1"/>
</dbReference>
<dbReference type="SUPFAM" id="SSF48264">
    <property type="entry name" value="Cytochrome P450"/>
    <property type="match status" value="1"/>
</dbReference>
<dbReference type="FunFam" id="1.10.630.10:FF:000051">
    <property type="entry name" value="Cytochrome P450 monooxygenase (Fum15)"/>
    <property type="match status" value="1"/>
</dbReference>
<keyword evidence="4" id="KW-1185">Reference proteome</keyword>
<keyword evidence="1" id="KW-0349">Heme</keyword>
<dbReference type="PANTHER" id="PTHR24305:SF227">
    <property type="entry name" value="P450, PUTATIVE (EUROFUNG)-RELATED"/>
    <property type="match status" value="1"/>
</dbReference>
<dbReference type="EMBL" id="LASV01000597">
    <property type="protein sequence ID" value="KKA17627.1"/>
    <property type="molecule type" value="Genomic_DNA"/>
</dbReference>
<keyword evidence="2" id="KW-0472">Membrane</keyword>
<dbReference type="PRINTS" id="PR00385">
    <property type="entry name" value="P450"/>
</dbReference>
<dbReference type="InterPro" id="IPR036396">
    <property type="entry name" value="Cyt_P450_sf"/>
</dbReference>
<dbReference type="InterPro" id="IPR001128">
    <property type="entry name" value="Cyt_P450"/>
</dbReference>
<dbReference type="GO" id="GO:0004497">
    <property type="term" value="F:monooxygenase activity"/>
    <property type="evidence" value="ECO:0007669"/>
    <property type="project" value="UniProtKB-KW"/>
</dbReference>
<dbReference type="InterPro" id="IPR002401">
    <property type="entry name" value="Cyt_P450_E_grp-I"/>
</dbReference>